<dbReference type="Gene3D" id="1.10.510.10">
    <property type="entry name" value="Transferase(Phosphotransferase) domain 1"/>
    <property type="match status" value="2"/>
</dbReference>
<evidence type="ECO:0000313" key="15">
    <source>
        <dbReference type="EMBL" id="TRY71947.1"/>
    </source>
</evidence>
<feature type="region of interest" description="Disordered" evidence="12">
    <location>
        <begin position="561"/>
        <end position="586"/>
    </location>
</feature>
<dbReference type="SMART" id="SM00133">
    <property type="entry name" value="S_TK_X"/>
    <property type="match status" value="1"/>
</dbReference>
<dbReference type="PROSITE" id="PS51285">
    <property type="entry name" value="AGC_KINASE_CTER"/>
    <property type="match status" value="1"/>
</dbReference>
<dbReference type="GO" id="GO:0005524">
    <property type="term" value="F:ATP binding"/>
    <property type="evidence" value="ECO:0007669"/>
    <property type="project" value="UniProtKB-KW"/>
</dbReference>
<comment type="catalytic activity">
    <reaction evidence="10">
        <text>L-seryl-[protein] + ATP = O-phospho-L-seryl-[protein] + ADP + H(+)</text>
        <dbReference type="Rhea" id="RHEA:17989"/>
        <dbReference type="Rhea" id="RHEA-COMP:9863"/>
        <dbReference type="Rhea" id="RHEA-COMP:11604"/>
        <dbReference type="ChEBI" id="CHEBI:15378"/>
        <dbReference type="ChEBI" id="CHEBI:29999"/>
        <dbReference type="ChEBI" id="CHEBI:30616"/>
        <dbReference type="ChEBI" id="CHEBI:83421"/>
        <dbReference type="ChEBI" id="CHEBI:456216"/>
        <dbReference type="EC" id="2.7.11.1"/>
    </reaction>
</comment>
<dbReference type="EMBL" id="VCGU01000008">
    <property type="protein sequence ID" value="TRY71947.1"/>
    <property type="molecule type" value="Genomic_DNA"/>
</dbReference>
<evidence type="ECO:0000256" key="10">
    <source>
        <dbReference type="ARBA" id="ARBA00048679"/>
    </source>
</evidence>
<feature type="region of interest" description="Disordered" evidence="12">
    <location>
        <begin position="984"/>
        <end position="1011"/>
    </location>
</feature>
<evidence type="ECO:0000256" key="5">
    <source>
        <dbReference type="ARBA" id="ARBA00022741"/>
    </source>
</evidence>
<evidence type="ECO:0000313" key="16">
    <source>
        <dbReference type="Proteomes" id="UP000318571"/>
    </source>
</evidence>
<keyword evidence="16" id="KW-1185">Reference proteome</keyword>
<dbReference type="SMART" id="SM00220">
    <property type="entry name" value="S_TKc"/>
    <property type="match status" value="1"/>
</dbReference>
<evidence type="ECO:0000256" key="7">
    <source>
        <dbReference type="ARBA" id="ARBA00022840"/>
    </source>
</evidence>
<feature type="region of interest" description="Disordered" evidence="12">
    <location>
        <begin position="429"/>
        <end position="456"/>
    </location>
</feature>
<feature type="compositionally biased region" description="Basic and acidic residues" evidence="12">
    <location>
        <begin position="621"/>
        <end position="641"/>
    </location>
</feature>
<dbReference type="AlphaFoldDB" id="A0A553P2L9"/>
<keyword evidence="3" id="KW-0597">Phosphoprotein</keyword>
<dbReference type="FunFam" id="1.10.510.10:FF:001229">
    <property type="entry name" value="Rho-associated protein kinase 2"/>
    <property type="match status" value="1"/>
</dbReference>
<dbReference type="PROSITE" id="PS00108">
    <property type="entry name" value="PROTEIN_KINASE_ST"/>
    <property type="match status" value="1"/>
</dbReference>
<reference evidence="15 16" key="1">
    <citation type="journal article" date="2018" name="Nat. Ecol. Evol.">
        <title>Genomic signatures of mitonuclear coevolution across populations of Tigriopus californicus.</title>
        <authorList>
            <person name="Barreto F.S."/>
            <person name="Watson E.T."/>
            <person name="Lima T.G."/>
            <person name="Willett C.S."/>
            <person name="Edmands S."/>
            <person name="Li W."/>
            <person name="Burton R.S."/>
        </authorList>
    </citation>
    <scope>NUCLEOTIDE SEQUENCE [LARGE SCALE GENOMIC DNA]</scope>
    <source>
        <strain evidence="15 16">San Diego</strain>
    </source>
</reference>
<feature type="domain" description="AGC-kinase C-terminal" evidence="14">
    <location>
        <begin position="303"/>
        <end position="373"/>
    </location>
</feature>
<dbReference type="GO" id="GO:0005737">
    <property type="term" value="C:cytoplasm"/>
    <property type="evidence" value="ECO:0007669"/>
    <property type="project" value="TreeGrafter"/>
</dbReference>
<name>A0A553P2L9_TIGCA</name>
<dbReference type="GO" id="GO:0106310">
    <property type="term" value="F:protein serine kinase activity"/>
    <property type="evidence" value="ECO:0007669"/>
    <property type="project" value="RHEA"/>
</dbReference>
<dbReference type="InterPro" id="IPR017892">
    <property type="entry name" value="Pkinase_C"/>
</dbReference>
<dbReference type="PANTHER" id="PTHR22988">
    <property type="entry name" value="MYOTONIC DYSTROPHY S/T KINASE-RELATED"/>
    <property type="match status" value="1"/>
</dbReference>
<feature type="domain" description="Protein kinase" evidence="13">
    <location>
        <begin position="1"/>
        <end position="302"/>
    </location>
</feature>
<feature type="compositionally biased region" description="Basic and acidic residues" evidence="12">
    <location>
        <begin position="490"/>
        <end position="501"/>
    </location>
</feature>
<keyword evidence="4" id="KW-0808">Transferase</keyword>
<evidence type="ECO:0000256" key="12">
    <source>
        <dbReference type="SAM" id="MobiDB-lite"/>
    </source>
</evidence>
<feature type="compositionally biased region" description="Polar residues" evidence="12">
    <location>
        <begin position="989"/>
        <end position="1002"/>
    </location>
</feature>
<evidence type="ECO:0000256" key="11">
    <source>
        <dbReference type="SAM" id="Coils"/>
    </source>
</evidence>
<evidence type="ECO:0000256" key="6">
    <source>
        <dbReference type="ARBA" id="ARBA00022777"/>
    </source>
</evidence>
<gene>
    <name evidence="15" type="ORF">TCAL_03930</name>
</gene>
<feature type="region of interest" description="Disordered" evidence="12">
    <location>
        <begin position="621"/>
        <end position="655"/>
    </location>
</feature>
<dbReference type="InterPro" id="IPR011009">
    <property type="entry name" value="Kinase-like_dom_sf"/>
</dbReference>
<comment type="catalytic activity">
    <reaction evidence="9">
        <text>L-threonyl-[protein] + ATP = O-phospho-L-threonyl-[protein] + ADP + H(+)</text>
        <dbReference type="Rhea" id="RHEA:46608"/>
        <dbReference type="Rhea" id="RHEA-COMP:11060"/>
        <dbReference type="Rhea" id="RHEA-COMP:11605"/>
        <dbReference type="ChEBI" id="CHEBI:15378"/>
        <dbReference type="ChEBI" id="CHEBI:30013"/>
        <dbReference type="ChEBI" id="CHEBI:30616"/>
        <dbReference type="ChEBI" id="CHEBI:61977"/>
        <dbReference type="ChEBI" id="CHEBI:456216"/>
        <dbReference type="EC" id="2.7.11.1"/>
    </reaction>
</comment>
<dbReference type="STRING" id="6832.A0A553P2L9"/>
<evidence type="ECO:0000259" key="13">
    <source>
        <dbReference type="PROSITE" id="PS50011"/>
    </source>
</evidence>
<keyword evidence="2" id="KW-0723">Serine/threonine-protein kinase</keyword>
<dbReference type="Pfam" id="PF15796">
    <property type="entry name" value="KELK"/>
    <property type="match status" value="1"/>
</dbReference>
<dbReference type="PROSITE" id="PS50011">
    <property type="entry name" value="PROTEIN_KINASE_DOM"/>
    <property type="match status" value="1"/>
</dbReference>
<dbReference type="InterPro" id="IPR000719">
    <property type="entry name" value="Prot_kinase_dom"/>
</dbReference>
<evidence type="ECO:0000256" key="2">
    <source>
        <dbReference type="ARBA" id="ARBA00022527"/>
    </source>
</evidence>
<evidence type="ECO:0000256" key="1">
    <source>
        <dbReference type="ARBA" id="ARBA00012513"/>
    </source>
</evidence>
<protein>
    <recommendedName>
        <fullName evidence="1">non-specific serine/threonine protein kinase</fullName>
        <ecNumber evidence="1">2.7.11.1</ecNumber>
    </recommendedName>
</protein>
<feature type="region of interest" description="Disordered" evidence="12">
    <location>
        <begin position="477"/>
        <end position="501"/>
    </location>
</feature>
<dbReference type="InterPro" id="IPR000961">
    <property type="entry name" value="AGC-kinase_C"/>
</dbReference>
<keyword evidence="6" id="KW-0418">Kinase</keyword>
<keyword evidence="5" id="KW-0547">Nucleotide-binding</keyword>
<sequence>MVCMRPEKSASSSRVGWNTIASGKSMGAVKRERFRFGALILGYLVMDYYCGGDLLTLLSKFEDRLPEEMAKFYIVEMVLAIDSIHNLRYVHRDIKPDNVLLDANGHIRLADFGSCLRLAADGTVQSNVAVGTPDYISPEILRAGHNELGDVMMVMLDQLLSLSMDYQELWVSRVSRLAMGQVGSCGPAYPAHPPQSSRPLAEECEPGPGQAMEDGQGRYGPECDWWSLGVCMYEMLYGETPFYAESLVETYGKIMNHKNCFDFPTDVEVSNEAKDLMKRLICSAEVRLGQNGIEDFKNHPWFSGVDWTRIMGQQAPYIPEVSSPTDTSNFDVDDNDLRNCDTQPPQHNPAFSGLHLPFVGFSFTMNSKLSDLARFSQEVVAPRKREVTPIKNEEVAVDGLSKNAYERRITRLEDEKKELVRKLNTSNQALQKFAHGPLADPEPTSGPDNNQSAGNEVRRLQDELNKLTKKNAELEAELAQKDQQSNKEVTSLKRDLELSESEKSNKIKDLEKLLKASKLEKEDFTRDLVEAQEKLKLQSKELKDALQQRKMAMSEYTEVTDKLSELRQQKQKLSRQVRDKEEELETSLQKIDTLRQDIRKAEKLRRELELRSEDAVNEAVKEKKLREKHESTLKQMEKELSSVKSGASPVGGANDAEVSRLRAEIERLEVATSETLLNQQSKHNSELASIKDQFDESERRNRTYEMDMQTLREKLDKSRLDSLQESEETMKELRNVYEREKVMLMEENKKLQVELERTLELNNRLTHDRRQLEDEYAELRAKKEAIAQWEAQISEVINWVSDEKDARGYLQALASKMTEELEYLKHTGPGVNSASPEKNWKNRRSQKLEKMELLNLQSNLQSEIHAKQAINEELSKVRSELEAARMDVREYKSRVDSFSREMMRKESQIKDLQTRVENGEGSSTALNGSGIRVSQLYNARGKKLALNEASAAAASGQAVRGFNKRRSLVGSSVKNATKIPQMKREATVVTLSPPTQGTPSKPSNLNSSNNSLQRACNENNILTSISPQKQNQIRFQKAKTPGRVLAQPTNQNQNPNGKNTNGNAEESPNSKKLFRRIFQR</sequence>
<feature type="region of interest" description="Disordered" evidence="12">
    <location>
        <begin position="1039"/>
        <end position="1080"/>
    </location>
</feature>
<dbReference type="Pfam" id="PF00069">
    <property type="entry name" value="Pkinase"/>
    <property type="match status" value="2"/>
</dbReference>
<dbReference type="Gene3D" id="3.30.200.20">
    <property type="entry name" value="Phosphorylase Kinase, domain 1"/>
    <property type="match status" value="2"/>
</dbReference>
<dbReference type="Gene3D" id="1.20.5.340">
    <property type="match status" value="1"/>
</dbReference>
<dbReference type="GO" id="GO:0031032">
    <property type="term" value="P:actomyosin structure organization"/>
    <property type="evidence" value="ECO:0007669"/>
    <property type="project" value="TreeGrafter"/>
</dbReference>
<evidence type="ECO:0000259" key="14">
    <source>
        <dbReference type="PROSITE" id="PS51285"/>
    </source>
</evidence>
<keyword evidence="8 11" id="KW-0175">Coiled coil</keyword>
<dbReference type="GO" id="GO:0005856">
    <property type="term" value="C:cytoskeleton"/>
    <property type="evidence" value="ECO:0007669"/>
    <property type="project" value="TreeGrafter"/>
</dbReference>
<evidence type="ECO:0000256" key="9">
    <source>
        <dbReference type="ARBA" id="ARBA00047899"/>
    </source>
</evidence>
<feature type="coiled-coil region" evidence="11">
    <location>
        <begin position="867"/>
        <end position="915"/>
    </location>
</feature>
<dbReference type="EC" id="2.7.11.1" evidence="1"/>
<dbReference type="SUPFAM" id="SSF56112">
    <property type="entry name" value="Protein kinase-like (PK-like)"/>
    <property type="match status" value="1"/>
</dbReference>
<proteinExistence type="predicted"/>
<organism evidence="15 16">
    <name type="scientific">Tigriopus californicus</name>
    <name type="common">Marine copepod</name>
    <dbReference type="NCBI Taxonomy" id="6832"/>
    <lineage>
        <taxon>Eukaryota</taxon>
        <taxon>Metazoa</taxon>
        <taxon>Ecdysozoa</taxon>
        <taxon>Arthropoda</taxon>
        <taxon>Crustacea</taxon>
        <taxon>Multicrustacea</taxon>
        <taxon>Hexanauplia</taxon>
        <taxon>Copepoda</taxon>
        <taxon>Harpacticoida</taxon>
        <taxon>Harpacticidae</taxon>
        <taxon>Tigriopus</taxon>
    </lineage>
</organism>
<accession>A0A553P2L9</accession>
<dbReference type="InterPro" id="IPR031597">
    <property type="entry name" value="KELK"/>
</dbReference>
<dbReference type="Pfam" id="PF00433">
    <property type="entry name" value="Pkinase_C"/>
    <property type="match status" value="1"/>
</dbReference>
<evidence type="ECO:0000256" key="4">
    <source>
        <dbReference type="ARBA" id="ARBA00022679"/>
    </source>
</evidence>
<feature type="region of interest" description="Disordered" evidence="12">
    <location>
        <begin position="189"/>
        <end position="216"/>
    </location>
</feature>
<dbReference type="PANTHER" id="PTHR22988:SF66">
    <property type="entry name" value="SERINE_THREONINE-PROTEIN KINASE GENGHIS KHAN"/>
    <property type="match status" value="1"/>
</dbReference>
<feature type="coiled-coil region" evidence="11">
    <location>
        <begin position="687"/>
        <end position="792"/>
    </location>
</feature>
<dbReference type="GO" id="GO:0004674">
    <property type="term" value="F:protein serine/threonine kinase activity"/>
    <property type="evidence" value="ECO:0007669"/>
    <property type="project" value="UniProtKB-KW"/>
</dbReference>
<evidence type="ECO:0000256" key="8">
    <source>
        <dbReference type="ARBA" id="ARBA00023054"/>
    </source>
</evidence>
<dbReference type="OMA" id="TIMFEKL"/>
<keyword evidence="7" id="KW-0067">ATP-binding</keyword>
<dbReference type="Proteomes" id="UP000318571">
    <property type="component" value="Chromosome 7"/>
</dbReference>
<feature type="compositionally biased region" description="Low complexity" evidence="12">
    <location>
        <begin position="1048"/>
        <end position="1063"/>
    </location>
</feature>
<dbReference type="InterPro" id="IPR008271">
    <property type="entry name" value="Ser/Thr_kinase_AS"/>
</dbReference>
<dbReference type="InterPro" id="IPR050839">
    <property type="entry name" value="Rho-assoc_Ser/Thr_Kinase"/>
</dbReference>
<evidence type="ECO:0000256" key="3">
    <source>
        <dbReference type="ARBA" id="ARBA00022553"/>
    </source>
</evidence>
<comment type="caution">
    <text evidence="15">The sequence shown here is derived from an EMBL/GenBank/DDBJ whole genome shotgun (WGS) entry which is preliminary data.</text>
</comment>